<dbReference type="InterPro" id="IPR046521">
    <property type="entry name" value="DUF6698"/>
</dbReference>
<comment type="caution">
    <text evidence="1">The sequence shown here is derived from an EMBL/GenBank/DDBJ whole genome shotgun (WGS) entry which is preliminary data.</text>
</comment>
<dbReference type="AlphaFoldDB" id="A0A8I2YTJ0"/>
<organism evidence="1 2">
    <name type="scientific">Boletus reticuloceps</name>
    <dbReference type="NCBI Taxonomy" id="495285"/>
    <lineage>
        <taxon>Eukaryota</taxon>
        <taxon>Fungi</taxon>
        <taxon>Dikarya</taxon>
        <taxon>Basidiomycota</taxon>
        <taxon>Agaricomycotina</taxon>
        <taxon>Agaricomycetes</taxon>
        <taxon>Agaricomycetidae</taxon>
        <taxon>Boletales</taxon>
        <taxon>Boletineae</taxon>
        <taxon>Boletaceae</taxon>
        <taxon>Boletoideae</taxon>
        <taxon>Boletus</taxon>
    </lineage>
</organism>
<keyword evidence="2" id="KW-1185">Reference proteome</keyword>
<evidence type="ECO:0000313" key="2">
    <source>
        <dbReference type="Proteomes" id="UP000683000"/>
    </source>
</evidence>
<accession>A0A8I2YTJ0</accession>
<reference evidence="1" key="1">
    <citation type="submission" date="2021-03" db="EMBL/GenBank/DDBJ databases">
        <title>Evolutionary innovations through gain and loss of genes in the ectomycorrhizal Boletales.</title>
        <authorList>
            <person name="Wu G."/>
            <person name="Miyauchi S."/>
            <person name="Morin E."/>
            <person name="Yang Z.-L."/>
            <person name="Xu J."/>
            <person name="Martin F.M."/>
        </authorList>
    </citation>
    <scope>NUCLEOTIDE SEQUENCE</scope>
    <source>
        <strain evidence="1">BR01</strain>
    </source>
</reference>
<dbReference type="OrthoDB" id="2790258at2759"/>
<name>A0A8I2YTJ0_9AGAM</name>
<proteinExistence type="predicted"/>
<gene>
    <name evidence="1" type="ORF">JVT61DRAFT_11455</name>
</gene>
<sequence length="333" mass="36539">MPESGDSDSDGSLDDDLGTVNPMNCKVAGRTIACCHDMFANIAKVINVMLLAKEEDDSKNSNLSESDNEAMQLHHQDYLSKIYDKTLACYKHLYGVILHLIPGIKALIGNRGSQGAQLKRVTKKINHTINEARSNDTGKLRDNIASYVTPDLSVAVISPAIPSGSSHSQLGVNHPVLPGYLCPIDSAKAFQDNPEGAYDTQEHCIQCFPHIINLCVQHILNKYTQADFSDAPSTWINNQGIVINKAEYVKAVQGDPVCLGRDMVSTMHGSDQCHNGFQLMIENGNNAEVFTDQEDKAMKLPSCQLLLDVRTHWDSTYTMINCLCGLCQVCNTP</sequence>
<dbReference type="Pfam" id="PF20414">
    <property type="entry name" value="DUF6698"/>
    <property type="match status" value="1"/>
</dbReference>
<dbReference type="Proteomes" id="UP000683000">
    <property type="component" value="Unassembled WGS sequence"/>
</dbReference>
<dbReference type="EMBL" id="JAGFBS010000005">
    <property type="protein sequence ID" value="KAG6379029.1"/>
    <property type="molecule type" value="Genomic_DNA"/>
</dbReference>
<evidence type="ECO:0000313" key="1">
    <source>
        <dbReference type="EMBL" id="KAG6379029.1"/>
    </source>
</evidence>
<protein>
    <submittedName>
        <fullName evidence="1">Uncharacterized protein</fullName>
    </submittedName>
</protein>